<reference evidence="2 3" key="1">
    <citation type="submission" date="2014-10" db="EMBL/GenBank/DDBJ databases">
        <title>Genome sequence of Erwinia typographi M043b.</title>
        <authorList>
            <person name="Chan K.-G."/>
            <person name="Tan W.-S."/>
        </authorList>
    </citation>
    <scope>NUCLEOTIDE SEQUENCE [LARGE SCALE GENOMIC DNA]</scope>
    <source>
        <strain evidence="2 3">M043b</strain>
    </source>
</reference>
<gene>
    <name evidence="2" type="ORF">NG99_03770</name>
</gene>
<feature type="domain" description="VOC" evidence="1">
    <location>
        <begin position="2"/>
        <end position="120"/>
    </location>
</feature>
<dbReference type="Gene3D" id="3.10.180.10">
    <property type="entry name" value="2,3-Dihydroxybiphenyl 1,2-Dioxygenase, domain 1"/>
    <property type="match status" value="1"/>
</dbReference>
<dbReference type="InterPro" id="IPR004360">
    <property type="entry name" value="Glyas_Fos-R_dOase_dom"/>
</dbReference>
<accession>A0A0A3Z9C8</accession>
<dbReference type="RefSeq" id="WP_034888552.1">
    <property type="nucleotide sequence ID" value="NZ_JRUQ01000016.1"/>
</dbReference>
<protein>
    <submittedName>
        <fullName evidence="2">Glyoxalase</fullName>
    </submittedName>
</protein>
<proteinExistence type="predicted"/>
<dbReference type="PROSITE" id="PS51819">
    <property type="entry name" value="VOC"/>
    <property type="match status" value="1"/>
</dbReference>
<dbReference type="EMBL" id="JRUQ01000016">
    <property type="protein sequence ID" value="KGT95460.1"/>
    <property type="molecule type" value="Genomic_DNA"/>
</dbReference>
<keyword evidence="3" id="KW-1185">Reference proteome</keyword>
<dbReference type="InterPro" id="IPR029068">
    <property type="entry name" value="Glyas_Bleomycin-R_OHBP_Dase"/>
</dbReference>
<evidence type="ECO:0000313" key="3">
    <source>
        <dbReference type="Proteomes" id="UP000030351"/>
    </source>
</evidence>
<dbReference type="eggNOG" id="COG0346">
    <property type="taxonomic scope" value="Bacteria"/>
</dbReference>
<dbReference type="Proteomes" id="UP000030351">
    <property type="component" value="Unassembled WGS sequence"/>
</dbReference>
<evidence type="ECO:0000313" key="2">
    <source>
        <dbReference type="EMBL" id="KGT95460.1"/>
    </source>
</evidence>
<organism evidence="2 3">
    <name type="scientific">Erwinia typographi</name>
    <dbReference type="NCBI Taxonomy" id="371042"/>
    <lineage>
        <taxon>Bacteria</taxon>
        <taxon>Pseudomonadati</taxon>
        <taxon>Pseudomonadota</taxon>
        <taxon>Gammaproteobacteria</taxon>
        <taxon>Enterobacterales</taxon>
        <taxon>Erwiniaceae</taxon>
        <taxon>Erwinia</taxon>
    </lineage>
</organism>
<dbReference type="SUPFAM" id="SSF54593">
    <property type="entry name" value="Glyoxalase/Bleomycin resistance protein/Dihydroxybiphenyl dioxygenase"/>
    <property type="match status" value="1"/>
</dbReference>
<evidence type="ECO:0000259" key="1">
    <source>
        <dbReference type="PROSITE" id="PS51819"/>
    </source>
</evidence>
<dbReference type="OrthoDB" id="6624781at2"/>
<name>A0A0A3Z9C8_9GAMM</name>
<dbReference type="Pfam" id="PF00903">
    <property type="entry name" value="Glyoxalase"/>
    <property type="match status" value="1"/>
</dbReference>
<dbReference type="AlphaFoldDB" id="A0A0A3Z9C8"/>
<dbReference type="STRING" id="371042.NG99_03770"/>
<sequence length="132" mass="14842">MKFMSTRLIARDVKMVVSFYELVLQVKATWLAPVFAEIATPVATVAVGSVETVALFKAGSAEPGANRTAILEFLVDNVEQEYERLKDKVDIVHEPRMLPWGNMAAQFRDPEGTLVSLFTPVTEEARKRFQIR</sequence>
<dbReference type="InterPro" id="IPR037523">
    <property type="entry name" value="VOC_core"/>
</dbReference>
<comment type="caution">
    <text evidence="2">The sequence shown here is derived from an EMBL/GenBank/DDBJ whole genome shotgun (WGS) entry which is preliminary data.</text>
</comment>